<evidence type="ECO:0000259" key="5">
    <source>
        <dbReference type="PROSITE" id="PS50931"/>
    </source>
</evidence>
<dbReference type="STRING" id="369401.SAMN05428642_102823"/>
<dbReference type="InterPro" id="IPR005119">
    <property type="entry name" value="LysR_subst-bd"/>
</dbReference>
<dbReference type="GO" id="GO:0003700">
    <property type="term" value="F:DNA-binding transcription factor activity"/>
    <property type="evidence" value="ECO:0007669"/>
    <property type="project" value="InterPro"/>
</dbReference>
<dbReference type="PANTHER" id="PTHR30346">
    <property type="entry name" value="TRANSCRIPTIONAL DUAL REGULATOR HCAR-RELATED"/>
    <property type="match status" value="1"/>
</dbReference>
<dbReference type="AlphaFoldDB" id="A0A1K2IJX5"/>
<name>A0A1K2IJX5_9FLAO</name>
<dbReference type="InterPro" id="IPR036390">
    <property type="entry name" value="WH_DNA-bd_sf"/>
</dbReference>
<dbReference type="PRINTS" id="PR00039">
    <property type="entry name" value="HTHLYSR"/>
</dbReference>
<dbReference type="OrthoDB" id="9803735at2"/>
<dbReference type="RefSeq" id="WP_072401963.1">
    <property type="nucleotide sequence ID" value="NZ_FPKV01000002.1"/>
</dbReference>
<evidence type="ECO:0000313" key="6">
    <source>
        <dbReference type="EMBL" id="SFZ92606.1"/>
    </source>
</evidence>
<dbReference type="GO" id="GO:0003677">
    <property type="term" value="F:DNA binding"/>
    <property type="evidence" value="ECO:0007669"/>
    <property type="project" value="UniProtKB-KW"/>
</dbReference>
<keyword evidence="7" id="KW-1185">Reference proteome</keyword>
<dbReference type="GO" id="GO:0032993">
    <property type="term" value="C:protein-DNA complex"/>
    <property type="evidence" value="ECO:0007669"/>
    <property type="project" value="TreeGrafter"/>
</dbReference>
<organism evidence="6 7">
    <name type="scientific">Flaviramulus basaltis</name>
    <dbReference type="NCBI Taxonomy" id="369401"/>
    <lineage>
        <taxon>Bacteria</taxon>
        <taxon>Pseudomonadati</taxon>
        <taxon>Bacteroidota</taxon>
        <taxon>Flavobacteriia</taxon>
        <taxon>Flavobacteriales</taxon>
        <taxon>Flavobacteriaceae</taxon>
        <taxon>Flaviramulus</taxon>
    </lineage>
</organism>
<dbReference type="Pfam" id="PF00126">
    <property type="entry name" value="HTH_1"/>
    <property type="match status" value="1"/>
</dbReference>
<dbReference type="Gene3D" id="1.10.10.10">
    <property type="entry name" value="Winged helix-like DNA-binding domain superfamily/Winged helix DNA-binding domain"/>
    <property type="match status" value="1"/>
</dbReference>
<dbReference type="EMBL" id="FPKV01000002">
    <property type="protein sequence ID" value="SFZ92606.1"/>
    <property type="molecule type" value="Genomic_DNA"/>
</dbReference>
<dbReference type="PROSITE" id="PS50931">
    <property type="entry name" value="HTH_LYSR"/>
    <property type="match status" value="1"/>
</dbReference>
<reference evidence="6 7" key="1">
    <citation type="submission" date="2016-10" db="EMBL/GenBank/DDBJ databases">
        <authorList>
            <person name="de Groot N.N."/>
        </authorList>
    </citation>
    <scope>NUCLEOTIDE SEQUENCE [LARGE SCALE GENOMIC DNA]</scope>
    <source>
        <strain evidence="6 7">DSM 18180</strain>
    </source>
</reference>
<evidence type="ECO:0000313" key="7">
    <source>
        <dbReference type="Proteomes" id="UP000182544"/>
    </source>
</evidence>
<dbReference type="SUPFAM" id="SSF53850">
    <property type="entry name" value="Periplasmic binding protein-like II"/>
    <property type="match status" value="1"/>
</dbReference>
<dbReference type="FunFam" id="1.10.10.10:FF:000001">
    <property type="entry name" value="LysR family transcriptional regulator"/>
    <property type="match status" value="1"/>
</dbReference>
<evidence type="ECO:0000256" key="2">
    <source>
        <dbReference type="ARBA" id="ARBA00023015"/>
    </source>
</evidence>
<dbReference type="PANTHER" id="PTHR30346:SF17">
    <property type="entry name" value="LYSR FAMILY TRANSCRIPTIONAL REGULATOR"/>
    <property type="match status" value="1"/>
</dbReference>
<dbReference type="InterPro" id="IPR000847">
    <property type="entry name" value="LysR_HTH_N"/>
</dbReference>
<gene>
    <name evidence="6" type="ORF">SAMN05428642_102823</name>
</gene>
<keyword evidence="2" id="KW-0805">Transcription regulation</keyword>
<comment type="similarity">
    <text evidence="1">Belongs to the LysR transcriptional regulatory family.</text>
</comment>
<evidence type="ECO:0000256" key="1">
    <source>
        <dbReference type="ARBA" id="ARBA00009437"/>
    </source>
</evidence>
<proteinExistence type="inferred from homology"/>
<dbReference type="Pfam" id="PF03466">
    <property type="entry name" value="LysR_substrate"/>
    <property type="match status" value="1"/>
</dbReference>
<evidence type="ECO:0000256" key="4">
    <source>
        <dbReference type="ARBA" id="ARBA00023163"/>
    </source>
</evidence>
<sequence length="289" mass="33296">MELRHLRYFLVVANELNFTRASEKLFISQPPLSRQIKELENEIGVKLFNRNSKKVELTEAGKFFRKEVVNQLQNLESVILKTKKISENISGEYRIGYISSTFSDTITKLIQFLTKKYPYLNIKLYEVSTVKQILALEQSKLDLGIVRAPLVSTKINSKLWFKDSYSLVFNKNKTKVKEIDDISKFRNELFVFFNKDYAPIYYNSLIEICSKYGFVPNIVHESNNINSIIQLVRNGLGVSIVPTSLKKSHIYPELSFLDLDNNFLTNVLLATPKNDKSQITDSAISFLLA</sequence>
<dbReference type="SUPFAM" id="SSF46785">
    <property type="entry name" value="Winged helix' DNA-binding domain"/>
    <property type="match status" value="1"/>
</dbReference>
<keyword evidence="3 6" id="KW-0238">DNA-binding</keyword>
<feature type="domain" description="HTH lysR-type" evidence="5">
    <location>
        <begin position="1"/>
        <end position="58"/>
    </location>
</feature>
<evidence type="ECO:0000256" key="3">
    <source>
        <dbReference type="ARBA" id="ARBA00023125"/>
    </source>
</evidence>
<accession>A0A1K2IJX5</accession>
<dbReference type="InterPro" id="IPR036388">
    <property type="entry name" value="WH-like_DNA-bd_sf"/>
</dbReference>
<dbReference type="CDD" id="cd08414">
    <property type="entry name" value="PBP2_LTTR_aromatics_like"/>
    <property type="match status" value="1"/>
</dbReference>
<keyword evidence="4" id="KW-0804">Transcription</keyword>
<dbReference type="Proteomes" id="UP000182544">
    <property type="component" value="Unassembled WGS sequence"/>
</dbReference>
<protein>
    <submittedName>
        <fullName evidence="6">DNA-binding transcriptional regulator, LysR family</fullName>
    </submittedName>
</protein>
<dbReference type="Gene3D" id="3.40.190.10">
    <property type="entry name" value="Periplasmic binding protein-like II"/>
    <property type="match status" value="2"/>
</dbReference>